<proteinExistence type="inferred from homology"/>
<accession>A0A2M4BX75</accession>
<evidence type="ECO:0000313" key="8">
    <source>
        <dbReference type="EMBL" id="MBW57633.1"/>
    </source>
</evidence>
<dbReference type="Gene3D" id="1.10.287.450">
    <property type="entry name" value="Helix hairpin bin"/>
    <property type="match status" value="1"/>
</dbReference>
<keyword evidence="4" id="KW-0539">Nucleus</keyword>
<comment type="similarity">
    <text evidence="5">Belongs to the XRCC4-XLF family. XLF subfamily.</text>
</comment>
<dbReference type="GO" id="GO:0045027">
    <property type="term" value="F:DNA end binding"/>
    <property type="evidence" value="ECO:0007669"/>
    <property type="project" value="TreeGrafter"/>
</dbReference>
<keyword evidence="3" id="KW-0234">DNA repair</keyword>
<dbReference type="PANTHER" id="PTHR32235:SF1">
    <property type="entry name" value="NON-HOMOLOGOUS END-JOINING FACTOR 1"/>
    <property type="match status" value="1"/>
</dbReference>
<dbReference type="AlphaFoldDB" id="A0A2M4BX75"/>
<evidence type="ECO:0000256" key="6">
    <source>
        <dbReference type="SAM" id="MobiDB-lite"/>
    </source>
</evidence>
<feature type="compositionally biased region" description="Low complexity" evidence="6">
    <location>
        <begin position="219"/>
        <end position="230"/>
    </location>
</feature>
<keyword evidence="2" id="KW-0227">DNA damage</keyword>
<evidence type="ECO:0000259" key="7">
    <source>
        <dbReference type="Pfam" id="PF21928"/>
    </source>
</evidence>
<dbReference type="PANTHER" id="PTHR32235">
    <property type="entry name" value="NON-HOMOLOGOUS END-JOINING FACTOR 1"/>
    <property type="match status" value="1"/>
</dbReference>
<dbReference type="InterPro" id="IPR053829">
    <property type="entry name" value="XLF-like_CC"/>
</dbReference>
<comment type="subcellular location">
    <subcellularLocation>
        <location evidence="1">Nucleus</location>
    </subcellularLocation>
</comment>
<dbReference type="Pfam" id="PF21928">
    <property type="entry name" value="XLF_CC"/>
    <property type="match status" value="1"/>
</dbReference>
<feature type="domain" description="XLF-like coiled-coil region" evidence="7">
    <location>
        <begin position="109"/>
        <end position="155"/>
    </location>
</feature>
<name>A0A2M4BX75_9DIPT</name>
<sequence length="261" mass="29968">MPAFVLIENKYHGVDFSRVLDPDCEYIKCVLFDLQTLWYERVPLVSLINRENERNPIVTYNEALINSTLLSIEAVAYTIEETETKKLTVKYYVSATPITFMFKLTAATAEQLSLQLIVPLWRTVLLLDSQKRNLKAILEKKDAELEQYRLEGAVLKRTSMQTSKFNGEEFEKSYMDQDDSTITREDKTILQLLTRLTHRHHLKQAVHFVDRNTVAASVAQSSGGQSCSGSPGDTHNKRKKRKRRAIPGIYPIKFPELADQQ</sequence>
<feature type="region of interest" description="Disordered" evidence="6">
    <location>
        <begin position="219"/>
        <end position="261"/>
    </location>
</feature>
<protein>
    <submittedName>
        <fullName evidence="8">Putative replication factor c subunit 1</fullName>
    </submittedName>
</protein>
<dbReference type="GO" id="GO:0006303">
    <property type="term" value="P:double-strand break repair via nonhomologous end joining"/>
    <property type="evidence" value="ECO:0007669"/>
    <property type="project" value="TreeGrafter"/>
</dbReference>
<reference evidence="8" key="1">
    <citation type="submission" date="2018-01" db="EMBL/GenBank/DDBJ databases">
        <title>An insight into the sialome of Amazonian anophelines.</title>
        <authorList>
            <person name="Ribeiro J.M."/>
            <person name="Scarpassa V."/>
            <person name="Calvo E."/>
        </authorList>
    </citation>
    <scope>NUCLEOTIDE SEQUENCE</scope>
    <source>
        <tissue evidence="8">Salivary glands</tissue>
    </source>
</reference>
<dbReference type="InterPro" id="IPR052287">
    <property type="entry name" value="NHEJ_factor"/>
</dbReference>
<dbReference type="GO" id="GO:0032807">
    <property type="term" value="C:DNA ligase IV complex"/>
    <property type="evidence" value="ECO:0007669"/>
    <property type="project" value="TreeGrafter"/>
</dbReference>
<evidence type="ECO:0000256" key="4">
    <source>
        <dbReference type="ARBA" id="ARBA00023242"/>
    </source>
</evidence>
<evidence type="ECO:0000256" key="2">
    <source>
        <dbReference type="ARBA" id="ARBA00022763"/>
    </source>
</evidence>
<feature type="compositionally biased region" description="Basic residues" evidence="6">
    <location>
        <begin position="236"/>
        <end position="245"/>
    </location>
</feature>
<organism evidence="8">
    <name type="scientific">Anopheles marajoara</name>
    <dbReference type="NCBI Taxonomy" id="58244"/>
    <lineage>
        <taxon>Eukaryota</taxon>
        <taxon>Metazoa</taxon>
        <taxon>Ecdysozoa</taxon>
        <taxon>Arthropoda</taxon>
        <taxon>Hexapoda</taxon>
        <taxon>Insecta</taxon>
        <taxon>Pterygota</taxon>
        <taxon>Neoptera</taxon>
        <taxon>Endopterygota</taxon>
        <taxon>Diptera</taxon>
        <taxon>Nematocera</taxon>
        <taxon>Culicoidea</taxon>
        <taxon>Culicidae</taxon>
        <taxon>Anophelinae</taxon>
        <taxon>Anopheles</taxon>
    </lineage>
</organism>
<dbReference type="EMBL" id="GGFJ01008492">
    <property type="protein sequence ID" value="MBW57633.1"/>
    <property type="molecule type" value="Transcribed_RNA"/>
</dbReference>
<evidence type="ECO:0000256" key="3">
    <source>
        <dbReference type="ARBA" id="ARBA00023204"/>
    </source>
</evidence>
<evidence type="ECO:0000256" key="1">
    <source>
        <dbReference type="ARBA" id="ARBA00004123"/>
    </source>
</evidence>
<evidence type="ECO:0000256" key="5">
    <source>
        <dbReference type="ARBA" id="ARBA00025747"/>
    </source>
</evidence>